<dbReference type="InterPro" id="IPR005481">
    <property type="entry name" value="BC-like_N"/>
</dbReference>
<evidence type="ECO:0000256" key="9">
    <source>
        <dbReference type="ARBA" id="ARBA00023267"/>
    </source>
</evidence>
<dbReference type="Pfam" id="PF00289">
    <property type="entry name" value="Biotin_carb_N"/>
    <property type="match status" value="1"/>
</dbReference>
<evidence type="ECO:0000259" key="16">
    <source>
        <dbReference type="PROSITE" id="PS50968"/>
    </source>
</evidence>
<dbReference type="InterPro" id="IPR003379">
    <property type="entry name" value="Carboxylase_cons_dom"/>
</dbReference>
<dbReference type="SUPFAM" id="SSF52440">
    <property type="entry name" value="PreATP-grasp domain"/>
    <property type="match status" value="1"/>
</dbReference>
<feature type="binding site" evidence="14">
    <location>
        <position position="571"/>
    </location>
    <ligand>
        <name>Mn(2+)</name>
        <dbReference type="ChEBI" id="CHEBI:29035"/>
    </ligand>
</feature>
<feature type="binding site" evidence="14">
    <location>
        <position position="772"/>
    </location>
    <ligand>
        <name>Mn(2+)</name>
        <dbReference type="ChEBI" id="CHEBI:29035"/>
    </ligand>
</feature>
<dbReference type="InterPro" id="IPR016185">
    <property type="entry name" value="PreATP-grasp_dom_sf"/>
</dbReference>
<evidence type="ECO:0000256" key="13">
    <source>
        <dbReference type="PIRSR" id="PIRSR001594-2"/>
    </source>
</evidence>
<gene>
    <name evidence="20" type="ORF">CALMAC_LOCUS2961</name>
</gene>
<dbReference type="InterPro" id="IPR000089">
    <property type="entry name" value="Biotin_lipoyl"/>
</dbReference>
<dbReference type="Gene3D" id="3.30.470.20">
    <property type="entry name" value="ATP-grasp fold, B domain"/>
    <property type="match status" value="1"/>
</dbReference>
<dbReference type="GO" id="GO:0005737">
    <property type="term" value="C:cytoplasm"/>
    <property type="evidence" value="ECO:0007669"/>
    <property type="project" value="TreeGrafter"/>
</dbReference>
<dbReference type="NCBIfam" id="TIGR01235">
    <property type="entry name" value="pyruv_carbox"/>
    <property type="match status" value="1"/>
</dbReference>
<dbReference type="Pfam" id="PF02436">
    <property type="entry name" value="PYC_OADA"/>
    <property type="match status" value="1"/>
</dbReference>
<evidence type="ECO:0000259" key="19">
    <source>
        <dbReference type="PROSITE" id="PS50991"/>
    </source>
</evidence>
<dbReference type="Pfam" id="PF00364">
    <property type="entry name" value="Biotin_lipoyl"/>
    <property type="match status" value="1"/>
</dbReference>
<reference evidence="20 21" key="1">
    <citation type="submission" date="2019-01" db="EMBL/GenBank/DDBJ databases">
        <authorList>
            <person name="Sayadi A."/>
        </authorList>
    </citation>
    <scope>NUCLEOTIDE SEQUENCE [LARGE SCALE GENOMIC DNA]</scope>
</reference>
<keyword evidence="7 11" id="KW-0547">Nucleotide-binding</keyword>
<dbReference type="AlphaFoldDB" id="A0A653BQJ3"/>
<feature type="binding site" evidence="13">
    <location>
        <position position="234"/>
    </location>
    <ligand>
        <name>ATP</name>
        <dbReference type="ChEBI" id="CHEBI:30616"/>
    </ligand>
</feature>
<feature type="domain" description="ATP-grasp" evidence="17">
    <location>
        <begin position="154"/>
        <end position="351"/>
    </location>
</feature>
<dbReference type="GO" id="GO:0009374">
    <property type="term" value="F:biotin binding"/>
    <property type="evidence" value="ECO:0007669"/>
    <property type="project" value="UniProtKB-ARBA"/>
</dbReference>
<dbReference type="NCBIfam" id="NF009554">
    <property type="entry name" value="PRK12999.1"/>
    <property type="match status" value="1"/>
</dbReference>
<evidence type="ECO:0000256" key="7">
    <source>
        <dbReference type="ARBA" id="ARBA00022741"/>
    </source>
</evidence>
<dbReference type="PROSITE" id="PS00867">
    <property type="entry name" value="CPSASE_2"/>
    <property type="match status" value="1"/>
</dbReference>
<dbReference type="InterPro" id="IPR055268">
    <property type="entry name" value="PCB-like"/>
</dbReference>
<dbReference type="SUPFAM" id="SSF51569">
    <property type="entry name" value="Aldolase"/>
    <property type="match status" value="1"/>
</dbReference>
<dbReference type="Pfam" id="PF02785">
    <property type="entry name" value="Biotin_carb_C"/>
    <property type="match status" value="1"/>
</dbReference>
<dbReference type="NCBIfam" id="NF006761">
    <property type="entry name" value="PRK09282.1"/>
    <property type="match status" value="1"/>
</dbReference>
<evidence type="ECO:0000256" key="5">
    <source>
        <dbReference type="ARBA" id="ARBA00022598"/>
    </source>
</evidence>
<comment type="cofactor">
    <cofactor evidence="1 11">
        <name>biotin</name>
        <dbReference type="ChEBI" id="CHEBI:57586"/>
    </cofactor>
</comment>
<dbReference type="Gene3D" id="2.40.50.100">
    <property type="match status" value="1"/>
</dbReference>
<dbReference type="UniPathway" id="UPA00138"/>
<feature type="modified residue" description="N6-biotinyllysine" evidence="15">
    <location>
        <position position="1143"/>
    </location>
</feature>
<name>A0A653BQJ3_CALMS</name>
<dbReference type="InterPro" id="IPR011764">
    <property type="entry name" value="Biotin_carboxylation_dom"/>
</dbReference>
<evidence type="ECO:0000259" key="17">
    <source>
        <dbReference type="PROSITE" id="PS50975"/>
    </source>
</evidence>
<dbReference type="PROSITE" id="PS50979">
    <property type="entry name" value="BC"/>
    <property type="match status" value="1"/>
</dbReference>
<dbReference type="PROSITE" id="PS50975">
    <property type="entry name" value="ATP_GRASP"/>
    <property type="match status" value="1"/>
</dbReference>
<feature type="domain" description="Pyruvate carboxyltransferase" evidence="19">
    <location>
        <begin position="562"/>
        <end position="831"/>
    </location>
</feature>
<dbReference type="PANTHER" id="PTHR43778">
    <property type="entry name" value="PYRUVATE CARBOXYLASE"/>
    <property type="match status" value="1"/>
</dbReference>
<dbReference type="InterPro" id="IPR005482">
    <property type="entry name" value="Biotin_COase_C"/>
</dbReference>
<dbReference type="CDD" id="cd07937">
    <property type="entry name" value="DRE_TIM_PC_TC_5S"/>
    <property type="match status" value="1"/>
</dbReference>
<dbReference type="CDD" id="cd06850">
    <property type="entry name" value="biotinyl_domain"/>
    <property type="match status" value="1"/>
</dbReference>
<dbReference type="FunFam" id="2.40.50.100:FF:000003">
    <property type="entry name" value="Acetyl-CoA carboxylase biotin carboxyl carrier protein"/>
    <property type="match status" value="1"/>
</dbReference>
<dbReference type="PROSITE" id="PS50991">
    <property type="entry name" value="PYR_CT"/>
    <property type="match status" value="1"/>
</dbReference>
<feature type="binding site" evidence="13">
    <location>
        <position position="269"/>
    </location>
    <ligand>
        <name>ATP</name>
        <dbReference type="ChEBI" id="CHEBI:30616"/>
    </ligand>
</feature>
<evidence type="ECO:0000256" key="15">
    <source>
        <dbReference type="PIRSR" id="PIRSR001594-4"/>
    </source>
</evidence>
<comment type="pathway">
    <text evidence="2">Carbohydrate biosynthesis; gluconeogenesis.</text>
</comment>
<dbReference type="SUPFAM" id="SSF51246">
    <property type="entry name" value="Rudiment single hybrid motif"/>
    <property type="match status" value="1"/>
</dbReference>
<dbReference type="SUPFAM" id="SSF89000">
    <property type="entry name" value="post-HMGL domain-like"/>
    <property type="match status" value="1"/>
</dbReference>
<dbReference type="FunFam" id="3.30.1490.20:FF:000018">
    <property type="entry name" value="Biotin carboxylase"/>
    <property type="match status" value="1"/>
</dbReference>
<proteinExistence type="predicted"/>
<dbReference type="EC" id="6.4.1.1" evidence="3 11"/>
<feature type="binding site" description="via carbamate group" evidence="14">
    <location>
        <position position="740"/>
    </location>
    <ligand>
        <name>Mn(2+)</name>
        <dbReference type="ChEBI" id="CHEBI:29035"/>
    </ligand>
</feature>
<feature type="active site" evidence="12">
    <location>
        <position position="326"/>
    </location>
</feature>
<dbReference type="InterPro" id="IPR013785">
    <property type="entry name" value="Aldolase_TIM"/>
</dbReference>
<dbReference type="InterPro" id="IPR011761">
    <property type="entry name" value="ATP-grasp"/>
</dbReference>
<dbReference type="GO" id="GO:0005524">
    <property type="term" value="F:ATP binding"/>
    <property type="evidence" value="ECO:0007669"/>
    <property type="project" value="UniProtKB-UniRule"/>
</dbReference>
<dbReference type="InterPro" id="IPR005479">
    <property type="entry name" value="CPAse_ATP-bd"/>
</dbReference>
<dbReference type="PROSITE" id="PS00188">
    <property type="entry name" value="BIOTIN"/>
    <property type="match status" value="1"/>
</dbReference>
<dbReference type="Pfam" id="PF00682">
    <property type="entry name" value="HMGL-like"/>
    <property type="match status" value="1"/>
</dbReference>
<protein>
    <recommendedName>
        <fullName evidence="3 11">Pyruvate carboxylase</fullName>
        <ecNumber evidence="3 11">6.4.1.1</ecNumber>
    </recommendedName>
</protein>
<comment type="catalytic activity">
    <reaction evidence="11">
        <text>hydrogencarbonate + pyruvate + ATP = oxaloacetate + ADP + phosphate + H(+)</text>
        <dbReference type="Rhea" id="RHEA:20844"/>
        <dbReference type="ChEBI" id="CHEBI:15361"/>
        <dbReference type="ChEBI" id="CHEBI:15378"/>
        <dbReference type="ChEBI" id="CHEBI:16452"/>
        <dbReference type="ChEBI" id="CHEBI:17544"/>
        <dbReference type="ChEBI" id="CHEBI:30616"/>
        <dbReference type="ChEBI" id="CHEBI:43474"/>
        <dbReference type="ChEBI" id="CHEBI:456216"/>
        <dbReference type="EC" id="6.4.1.1"/>
    </reaction>
</comment>
<evidence type="ECO:0000313" key="21">
    <source>
        <dbReference type="Proteomes" id="UP000410492"/>
    </source>
</evidence>
<dbReference type="InterPro" id="IPR011054">
    <property type="entry name" value="Rudment_hybrid_motif"/>
</dbReference>
<keyword evidence="9 11" id="KW-0092">Biotin</keyword>
<dbReference type="PROSITE" id="PS50968">
    <property type="entry name" value="BIOTINYL_LIPOYL"/>
    <property type="match status" value="1"/>
</dbReference>
<feature type="modified residue" description="N6-carboxylysine" evidence="15">
    <location>
        <position position="740"/>
    </location>
</feature>
<evidence type="ECO:0000259" key="18">
    <source>
        <dbReference type="PROSITE" id="PS50979"/>
    </source>
</evidence>
<keyword evidence="8 11" id="KW-0067">ATP-binding</keyword>
<evidence type="ECO:0000256" key="8">
    <source>
        <dbReference type="ARBA" id="ARBA00022840"/>
    </source>
</evidence>
<organism evidence="20 21">
    <name type="scientific">Callosobruchus maculatus</name>
    <name type="common">Southern cowpea weevil</name>
    <name type="synonym">Pulse bruchid</name>
    <dbReference type="NCBI Taxonomy" id="64391"/>
    <lineage>
        <taxon>Eukaryota</taxon>
        <taxon>Metazoa</taxon>
        <taxon>Ecdysozoa</taxon>
        <taxon>Arthropoda</taxon>
        <taxon>Hexapoda</taxon>
        <taxon>Insecta</taxon>
        <taxon>Pterygota</taxon>
        <taxon>Neoptera</taxon>
        <taxon>Endopterygota</taxon>
        <taxon>Coleoptera</taxon>
        <taxon>Polyphaga</taxon>
        <taxon>Cucujiformia</taxon>
        <taxon>Chrysomeloidea</taxon>
        <taxon>Chrysomelidae</taxon>
        <taxon>Bruchinae</taxon>
        <taxon>Bruchini</taxon>
        <taxon>Callosobruchus</taxon>
    </lineage>
</organism>
<feature type="binding site" evidence="13">
    <location>
        <position position="643"/>
    </location>
    <ligand>
        <name>substrate</name>
    </ligand>
</feature>
<evidence type="ECO:0000256" key="12">
    <source>
        <dbReference type="PIRSR" id="PIRSR001594-1"/>
    </source>
</evidence>
<dbReference type="SUPFAM" id="SSF56059">
    <property type="entry name" value="Glutathione synthetase ATP-binding domain-like"/>
    <property type="match status" value="1"/>
</dbReference>
<dbReference type="PIRSF" id="PIRSF001594">
    <property type="entry name" value="Pyruv_carbox"/>
    <property type="match status" value="1"/>
</dbReference>
<keyword evidence="6 14" id="KW-0479">Metal-binding</keyword>
<keyword evidence="4" id="KW-0312">Gluconeogenesis</keyword>
<dbReference type="InterPro" id="IPR011053">
    <property type="entry name" value="Single_hybrid_motif"/>
</dbReference>
<dbReference type="SUPFAM" id="SSF51230">
    <property type="entry name" value="Single hybrid motif"/>
    <property type="match status" value="1"/>
</dbReference>
<evidence type="ECO:0000256" key="1">
    <source>
        <dbReference type="ARBA" id="ARBA00001953"/>
    </source>
</evidence>
<feature type="binding site" evidence="14">
    <location>
        <position position="770"/>
    </location>
    <ligand>
        <name>Mn(2+)</name>
        <dbReference type="ChEBI" id="CHEBI:29035"/>
    </ligand>
</feature>
<dbReference type="FunFam" id="3.30.470.20:FF:000012">
    <property type="entry name" value="Pyruvate carboxylase"/>
    <property type="match status" value="1"/>
</dbReference>
<dbReference type="Pfam" id="PF02786">
    <property type="entry name" value="CPSase_L_D2"/>
    <property type="match status" value="1"/>
</dbReference>
<evidence type="ECO:0000256" key="11">
    <source>
        <dbReference type="PIRNR" id="PIRNR001594"/>
    </source>
</evidence>
<dbReference type="OrthoDB" id="196847at2759"/>
<dbReference type="GO" id="GO:0006094">
    <property type="term" value="P:gluconeogenesis"/>
    <property type="evidence" value="ECO:0007669"/>
    <property type="project" value="UniProtKB-UniPathway"/>
</dbReference>
<evidence type="ECO:0000256" key="6">
    <source>
        <dbReference type="ARBA" id="ARBA00022723"/>
    </source>
</evidence>
<dbReference type="FunFam" id="3.40.50.20:FF:000010">
    <property type="entry name" value="Propionyl-CoA carboxylase subunit alpha"/>
    <property type="match status" value="1"/>
</dbReference>
<dbReference type="Gene3D" id="3.20.20.70">
    <property type="entry name" value="Aldolase class I"/>
    <property type="match status" value="1"/>
</dbReference>
<feature type="domain" description="Lipoyl-binding" evidence="16">
    <location>
        <begin position="1108"/>
        <end position="1177"/>
    </location>
</feature>
<evidence type="ECO:0000256" key="10">
    <source>
        <dbReference type="ARBA" id="ARBA00023268"/>
    </source>
</evidence>
<dbReference type="SMART" id="SM00878">
    <property type="entry name" value="Biotin_carb_C"/>
    <property type="match status" value="1"/>
</dbReference>
<feature type="binding site" evidence="13">
    <location>
        <position position="150"/>
    </location>
    <ligand>
        <name>ATP</name>
        <dbReference type="ChEBI" id="CHEBI:30616"/>
    </ligand>
</feature>
<dbReference type="EMBL" id="CAACVG010003852">
    <property type="protein sequence ID" value="VEN37871.1"/>
    <property type="molecule type" value="Genomic_DNA"/>
</dbReference>
<dbReference type="GO" id="GO:0046872">
    <property type="term" value="F:metal ion binding"/>
    <property type="evidence" value="ECO:0007669"/>
    <property type="project" value="UniProtKB-KW"/>
</dbReference>
<keyword evidence="5 11" id="KW-0436">Ligase</keyword>
<keyword evidence="10" id="KW-0511">Multifunctional enzyme</keyword>
<dbReference type="InterPro" id="IPR005930">
    <property type="entry name" value="Pyruv_COase"/>
</dbReference>
<evidence type="ECO:0000256" key="4">
    <source>
        <dbReference type="ARBA" id="ARBA00022432"/>
    </source>
</evidence>
<accession>A0A653BQJ3</accession>
<dbReference type="Gene3D" id="3.10.600.10">
    <property type="entry name" value="pyruvate carboxylase f1077a mutant domain"/>
    <property type="match status" value="1"/>
</dbReference>
<keyword evidence="21" id="KW-1185">Reference proteome</keyword>
<sequence>MIVRLITRTPLLRSTVLKHSPKWKNYSTKVEYKPIRSVLVANRGEIAVRVFRACNELGIKSVAIYSKEDRAHIHRLKADESYLVGEGLPPVQAYLNIPEIIKICKDNGIDAVHPGYGFLSERADFAQAVIDAGLRFIGPSPEVVHKMGDKVAAREAAIAAGVPIVPGTDGPVTTKEEAKEFCIKHGLPVIFKAAYGGGGRGMRVVREMSEVEENFQRASSEALSAFGNGAMFIEKFIERPRHIEVQLLGDKAGNVVHLYERDCSVQRRHQKVVEMAPAPHLPLKIRNQMTDLAVQLARHVGYENAGTVEFLCDEKGNFYFIEVNARLQVEHTVTEEITGIDLVQSQIRVAEGMTLPELGIEQDKIKPLGFAIQCRVTTEDPAKNFQPDTGRIEVFRSGEGMGIRLDGASAFAGAIISPYYDSLLVKVIAHSKDLQSACAKMNRALREFRVRGVKTNVPFLLNVLENQKFLNGSVDTYFIDENPQLFNFQPTKNRAQKLLNYLAQVLVNGPQTPLATPLKPADTKPHVPQVSLDVQPPKGFRQIYKEQGPEAFAKAVRNHKGLLLMDTTFRDAHQSLLATRVRTHDLLKISPFVTHTFSQLYSMENWGGATFDVALRFLHECPWERLEEMRKLIPNIPFQMLLRGANAVGYTNYPDNVVYKFCELAVQTGMDVFRVFDSLNYLPNLIVGMEAAGKAGGIVEAAISYSGDVSNPNKKKYDLNYYLKIADELVKAGTHVLAIKDMAGLLKPTAARMLIGALRDKYPDLPIHIHTHDTSGNGIASMLACAEAGADVVDVAVDSMSGLTSQPSMGAIVASLQGTPLDTGFKLPKISEYSAYWEQTRTLYAPFECTTTMKSGNADVYTNEIPGGQYTNLQFQAYSLGLGDFFEDVKKAYAEANQLLGDIIKVTPSSKVVGDLAQFMVQNKLKPQDVLDKAEELSFPKSVVEFLQGHIGQPYGGFPEPLRSKVLRDMPRIEGRPGETLAPLDFTKLKQDLTETFPNITDRDVMSAALYPQVTNEYLVFNEKYGPVDKLDTRIFLVGPKVGEEFECTIEKGKTLGIKTLAVAEDLTENGEREVFFELNGTLRSVLILDKDAGKEMQIHPKADKANKKQVGAPMPGTVIDIRVKPGDKIEKGTPLVILSAMKMETVVQSPVAGVIKSVDATLNMKLDAEDLIVTME</sequence>
<evidence type="ECO:0000256" key="2">
    <source>
        <dbReference type="ARBA" id="ARBA00004742"/>
    </source>
</evidence>
<feature type="domain" description="Biotin carboxylation" evidence="18">
    <location>
        <begin position="34"/>
        <end position="484"/>
    </location>
</feature>
<dbReference type="GO" id="GO:0004736">
    <property type="term" value="F:pyruvate carboxylase activity"/>
    <property type="evidence" value="ECO:0007669"/>
    <property type="project" value="UniProtKB-EC"/>
</dbReference>
<feature type="binding site" evidence="13">
    <location>
        <position position="907"/>
    </location>
    <ligand>
        <name>substrate</name>
    </ligand>
</feature>
<dbReference type="InterPro" id="IPR000891">
    <property type="entry name" value="PYR_CT"/>
</dbReference>
<dbReference type="InterPro" id="IPR001882">
    <property type="entry name" value="Biotin_BS"/>
</dbReference>
<comment type="function">
    <text evidence="11">Catalyzes a 2-step reaction, involving the ATP-dependent carboxylation of the covalently attached biotin in the first step and the transfer of the carboxyl group to pyruvate in the second.</text>
</comment>
<dbReference type="FunFam" id="3.20.20.70:FF:000033">
    <property type="entry name" value="Pyruvate carboxylase"/>
    <property type="match status" value="1"/>
</dbReference>
<evidence type="ECO:0000256" key="3">
    <source>
        <dbReference type="ARBA" id="ARBA00013057"/>
    </source>
</evidence>
<evidence type="ECO:0000256" key="14">
    <source>
        <dbReference type="PIRSR" id="PIRSR001594-3"/>
    </source>
</evidence>
<dbReference type="PANTHER" id="PTHR43778:SF2">
    <property type="entry name" value="PYRUVATE CARBOXYLASE, MITOCHONDRIAL"/>
    <property type="match status" value="1"/>
</dbReference>
<evidence type="ECO:0000313" key="20">
    <source>
        <dbReference type="EMBL" id="VEN37871.1"/>
    </source>
</evidence>
<dbReference type="Proteomes" id="UP000410492">
    <property type="component" value="Unassembled WGS sequence"/>
</dbReference>